<protein>
    <submittedName>
        <fullName evidence="1">ANK_REP_REGION domain-containing protein</fullName>
    </submittedName>
</protein>
<accession>A0A699YLJ8</accession>
<keyword evidence="2" id="KW-1185">Reference proteome</keyword>
<feature type="non-terminal residue" evidence="1">
    <location>
        <position position="1"/>
    </location>
</feature>
<organism evidence="1 2">
    <name type="scientific">Haematococcus lacustris</name>
    <name type="common">Green alga</name>
    <name type="synonym">Haematococcus pluvialis</name>
    <dbReference type="NCBI Taxonomy" id="44745"/>
    <lineage>
        <taxon>Eukaryota</taxon>
        <taxon>Viridiplantae</taxon>
        <taxon>Chlorophyta</taxon>
        <taxon>core chlorophytes</taxon>
        <taxon>Chlorophyceae</taxon>
        <taxon>CS clade</taxon>
        <taxon>Chlamydomonadales</taxon>
        <taxon>Haematococcaceae</taxon>
        <taxon>Haematococcus</taxon>
    </lineage>
</organism>
<dbReference type="EMBL" id="BLLF01000061">
    <property type="protein sequence ID" value="GFH06889.1"/>
    <property type="molecule type" value="Genomic_DNA"/>
</dbReference>
<evidence type="ECO:0000313" key="2">
    <source>
        <dbReference type="Proteomes" id="UP000485058"/>
    </source>
</evidence>
<proteinExistence type="predicted"/>
<gene>
    <name evidence="1" type="ORF">HaLaN_01605</name>
</gene>
<dbReference type="Proteomes" id="UP000485058">
    <property type="component" value="Unassembled WGS sequence"/>
</dbReference>
<sequence>MPGMNPAMAEAMKRAMSDPKAVMGNPALQARMQELRKDPEFAGFWSELQTGGMQALMKYYNDPAFLAKLSSKLGD</sequence>
<reference evidence="1 2" key="1">
    <citation type="submission" date="2020-02" db="EMBL/GenBank/DDBJ databases">
        <title>Draft genome sequence of Haematococcus lacustris strain NIES-144.</title>
        <authorList>
            <person name="Morimoto D."/>
            <person name="Nakagawa S."/>
            <person name="Yoshida T."/>
            <person name="Sawayama S."/>
        </authorList>
    </citation>
    <scope>NUCLEOTIDE SEQUENCE [LARGE SCALE GENOMIC DNA]</scope>
    <source>
        <strain evidence="1 2">NIES-144</strain>
    </source>
</reference>
<comment type="caution">
    <text evidence="1">The sequence shown here is derived from an EMBL/GenBank/DDBJ whole genome shotgun (WGS) entry which is preliminary data.</text>
</comment>
<evidence type="ECO:0000313" key="1">
    <source>
        <dbReference type="EMBL" id="GFH06889.1"/>
    </source>
</evidence>
<feature type="non-terminal residue" evidence="1">
    <location>
        <position position="75"/>
    </location>
</feature>
<dbReference type="Gene3D" id="1.10.260.100">
    <property type="match status" value="1"/>
</dbReference>
<dbReference type="AlphaFoldDB" id="A0A699YLJ8"/>
<name>A0A699YLJ8_HAELA</name>